<protein>
    <recommendedName>
        <fullName evidence="2">histidine kinase</fullName>
        <ecNumber evidence="2">2.7.13.3</ecNumber>
    </recommendedName>
</protein>
<dbReference type="Gene3D" id="1.10.287.130">
    <property type="match status" value="1"/>
</dbReference>
<accession>A0A6L6QA20</accession>
<sequence length="324" mass="34973">MATDFGKIDHADTADAEQRFGSLLESMPDAIVMANAFGRIVLANRLAEDLFGYLPGELQGMALEAVLPNMPEPHGKRKDGESFPADVKASTIRGAHGALALHAVRDISELAKAGQAKERFLASMSHELRTPLNAIIGFTGTLLMQLPGPLNADQDKQLRTVQASARHLLSLINDLLDFAKVTSGKVALHPEPVNFRAIVEELALVFRPQARDKGLVLHFRAPPQAVVSRTDRRALQQILSNLMNNAIKCTEQGEISIALERGMAEGRPAVQVSIGATGNGVTDDIMQQLGIRLSQKLATLLNGSIRYVDKPGNGSIFVLTLPLE</sequence>
<evidence type="ECO:0000259" key="6">
    <source>
        <dbReference type="PROSITE" id="PS50112"/>
    </source>
</evidence>
<dbReference type="InterPro" id="IPR005467">
    <property type="entry name" value="His_kinase_dom"/>
</dbReference>
<evidence type="ECO:0000259" key="5">
    <source>
        <dbReference type="PROSITE" id="PS50109"/>
    </source>
</evidence>
<evidence type="ECO:0000256" key="1">
    <source>
        <dbReference type="ARBA" id="ARBA00000085"/>
    </source>
</evidence>
<dbReference type="InterPro" id="IPR003594">
    <property type="entry name" value="HATPase_dom"/>
</dbReference>
<dbReference type="GO" id="GO:0000155">
    <property type="term" value="F:phosphorelay sensor kinase activity"/>
    <property type="evidence" value="ECO:0007669"/>
    <property type="project" value="InterPro"/>
</dbReference>
<feature type="domain" description="PAS" evidence="6">
    <location>
        <begin position="16"/>
        <end position="69"/>
    </location>
</feature>
<dbReference type="SMART" id="SM00387">
    <property type="entry name" value="HATPase_c"/>
    <property type="match status" value="1"/>
</dbReference>
<dbReference type="InterPro" id="IPR013767">
    <property type="entry name" value="PAS_fold"/>
</dbReference>
<dbReference type="SUPFAM" id="SSF47384">
    <property type="entry name" value="Homodimeric domain of signal transducing histidine kinase"/>
    <property type="match status" value="1"/>
</dbReference>
<evidence type="ECO:0000313" key="8">
    <source>
        <dbReference type="Proteomes" id="UP000472320"/>
    </source>
</evidence>
<gene>
    <name evidence="7" type="ORF">GM658_01330</name>
</gene>
<dbReference type="PROSITE" id="PS50112">
    <property type="entry name" value="PAS"/>
    <property type="match status" value="1"/>
</dbReference>
<dbReference type="Pfam" id="PF00512">
    <property type="entry name" value="HisKA"/>
    <property type="match status" value="1"/>
</dbReference>
<keyword evidence="4" id="KW-0418">Kinase</keyword>
<dbReference type="SMART" id="SM00091">
    <property type="entry name" value="PAS"/>
    <property type="match status" value="1"/>
</dbReference>
<evidence type="ECO:0000256" key="2">
    <source>
        <dbReference type="ARBA" id="ARBA00012438"/>
    </source>
</evidence>
<reference evidence="7 8" key="1">
    <citation type="submission" date="2019-11" db="EMBL/GenBank/DDBJ databases">
        <title>Type strains purchased from KCTC, JCM and DSMZ.</title>
        <authorList>
            <person name="Lu H."/>
        </authorList>
    </citation>
    <scope>NUCLEOTIDE SEQUENCE [LARGE SCALE GENOMIC DNA]</scope>
    <source>
        <strain evidence="7 8">JCM 31587</strain>
    </source>
</reference>
<dbReference type="NCBIfam" id="TIGR00229">
    <property type="entry name" value="sensory_box"/>
    <property type="match status" value="1"/>
</dbReference>
<dbReference type="CDD" id="cd00082">
    <property type="entry name" value="HisKA"/>
    <property type="match status" value="1"/>
</dbReference>
<dbReference type="Proteomes" id="UP000472320">
    <property type="component" value="Unassembled WGS sequence"/>
</dbReference>
<feature type="domain" description="Histidine kinase" evidence="5">
    <location>
        <begin position="123"/>
        <end position="324"/>
    </location>
</feature>
<evidence type="ECO:0000313" key="7">
    <source>
        <dbReference type="EMBL" id="MTW09232.1"/>
    </source>
</evidence>
<comment type="catalytic activity">
    <reaction evidence="1">
        <text>ATP + protein L-histidine = ADP + protein N-phospho-L-histidine.</text>
        <dbReference type="EC" id="2.7.13.3"/>
    </reaction>
</comment>
<organism evidence="7 8">
    <name type="scientific">Massilia eburnea</name>
    <dbReference type="NCBI Taxonomy" id="1776165"/>
    <lineage>
        <taxon>Bacteria</taxon>
        <taxon>Pseudomonadati</taxon>
        <taxon>Pseudomonadota</taxon>
        <taxon>Betaproteobacteria</taxon>
        <taxon>Burkholderiales</taxon>
        <taxon>Oxalobacteraceae</taxon>
        <taxon>Telluria group</taxon>
        <taxon>Massilia</taxon>
    </lineage>
</organism>
<evidence type="ECO:0000256" key="3">
    <source>
        <dbReference type="ARBA" id="ARBA00022679"/>
    </source>
</evidence>
<keyword evidence="8" id="KW-1185">Reference proteome</keyword>
<dbReference type="Pfam" id="PF00989">
    <property type="entry name" value="PAS"/>
    <property type="match status" value="1"/>
</dbReference>
<evidence type="ECO:0000256" key="4">
    <source>
        <dbReference type="ARBA" id="ARBA00022777"/>
    </source>
</evidence>
<dbReference type="PANTHER" id="PTHR43047">
    <property type="entry name" value="TWO-COMPONENT HISTIDINE PROTEIN KINASE"/>
    <property type="match status" value="1"/>
</dbReference>
<dbReference type="InterPro" id="IPR003661">
    <property type="entry name" value="HisK_dim/P_dom"/>
</dbReference>
<dbReference type="Gene3D" id="3.30.450.20">
    <property type="entry name" value="PAS domain"/>
    <property type="match status" value="1"/>
</dbReference>
<dbReference type="Pfam" id="PF02518">
    <property type="entry name" value="HATPase_c"/>
    <property type="match status" value="1"/>
</dbReference>
<dbReference type="FunFam" id="1.10.287.130:FF:000145">
    <property type="entry name" value="Sensory transduction histidine kinase"/>
    <property type="match status" value="1"/>
</dbReference>
<dbReference type="EC" id="2.7.13.3" evidence="2"/>
<comment type="caution">
    <text evidence="7">The sequence shown here is derived from an EMBL/GenBank/DDBJ whole genome shotgun (WGS) entry which is preliminary data.</text>
</comment>
<keyword evidence="3" id="KW-0808">Transferase</keyword>
<dbReference type="Pfam" id="PF13426">
    <property type="entry name" value="PAS_9"/>
    <property type="match status" value="1"/>
</dbReference>
<dbReference type="InterPro" id="IPR036097">
    <property type="entry name" value="HisK_dim/P_sf"/>
</dbReference>
<dbReference type="InterPro" id="IPR036890">
    <property type="entry name" value="HATPase_C_sf"/>
</dbReference>
<dbReference type="AlphaFoldDB" id="A0A6L6QA20"/>
<dbReference type="SUPFAM" id="SSF55874">
    <property type="entry name" value="ATPase domain of HSP90 chaperone/DNA topoisomerase II/histidine kinase"/>
    <property type="match status" value="1"/>
</dbReference>
<dbReference type="InterPro" id="IPR035965">
    <property type="entry name" value="PAS-like_dom_sf"/>
</dbReference>
<dbReference type="Gene3D" id="3.30.565.10">
    <property type="entry name" value="Histidine kinase-like ATPase, C-terminal domain"/>
    <property type="match status" value="1"/>
</dbReference>
<dbReference type="EMBL" id="WNKX01000001">
    <property type="protein sequence ID" value="MTW09232.1"/>
    <property type="molecule type" value="Genomic_DNA"/>
</dbReference>
<dbReference type="RefSeq" id="WP_155452211.1">
    <property type="nucleotide sequence ID" value="NZ_WNKX01000001.1"/>
</dbReference>
<dbReference type="SMART" id="SM00388">
    <property type="entry name" value="HisKA"/>
    <property type="match status" value="1"/>
</dbReference>
<dbReference type="PROSITE" id="PS50109">
    <property type="entry name" value="HIS_KIN"/>
    <property type="match status" value="1"/>
</dbReference>
<dbReference type="CDD" id="cd00130">
    <property type="entry name" value="PAS"/>
    <property type="match status" value="1"/>
</dbReference>
<dbReference type="SUPFAM" id="SSF55785">
    <property type="entry name" value="PYP-like sensor domain (PAS domain)"/>
    <property type="match status" value="1"/>
</dbReference>
<proteinExistence type="predicted"/>
<dbReference type="InterPro" id="IPR000014">
    <property type="entry name" value="PAS"/>
</dbReference>
<dbReference type="OrthoDB" id="9770795at2"/>
<dbReference type="GO" id="GO:0006355">
    <property type="term" value="P:regulation of DNA-templated transcription"/>
    <property type="evidence" value="ECO:0007669"/>
    <property type="project" value="InterPro"/>
</dbReference>
<name>A0A6L6QA20_9BURK</name>